<dbReference type="AlphaFoldDB" id="H2YZM6"/>
<evidence type="ECO:0000313" key="1">
    <source>
        <dbReference type="Ensembl" id="ENSCSAVP00000010788.1"/>
    </source>
</evidence>
<protein>
    <submittedName>
        <fullName evidence="1">Uncharacterized protein</fullName>
    </submittedName>
</protein>
<accession>H2YZM6</accession>
<evidence type="ECO:0000313" key="2">
    <source>
        <dbReference type="Proteomes" id="UP000007875"/>
    </source>
</evidence>
<dbReference type="Proteomes" id="UP000007875">
    <property type="component" value="Unassembled WGS sequence"/>
</dbReference>
<reference evidence="2" key="1">
    <citation type="submission" date="2003-08" db="EMBL/GenBank/DDBJ databases">
        <authorList>
            <person name="Birren B."/>
            <person name="Nusbaum C."/>
            <person name="Abebe A."/>
            <person name="Abouelleil A."/>
            <person name="Adekoya E."/>
            <person name="Ait-zahra M."/>
            <person name="Allen N."/>
            <person name="Allen T."/>
            <person name="An P."/>
            <person name="Anderson M."/>
            <person name="Anderson S."/>
            <person name="Arachchi H."/>
            <person name="Armbruster J."/>
            <person name="Bachantsang P."/>
            <person name="Baldwin J."/>
            <person name="Barry A."/>
            <person name="Bayul T."/>
            <person name="Blitshsteyn B."/>
            <person name="Bloom T."/>
            <person name="Blye J."/>
            <person name="Boguslavskiy L."/>
            <person name="Borowsky M."/>
            <person name="Boukhgalter B."/>
            <person name="Brunache A."/>
            <person name="Butler J."/>
            <person name="Calixte N."/>
            <person name="Calvo S."/>
            <person name="Camarata J."/>
            <person name="Campo K."/>
            <person name="Chang J."/>
            <person name="Cheshatsang Y."/>
            <person name="Citroen M."/>
            <person name="Collymore A."/>
            <person name="Considine T."/>
            <person name="Cook A."/>
            <person name="Cooke P."/>
            <person name="Corum B."/>
            <person name="Cuomo C."/>
            <person name="David R."/>
            <person name="Dawoe T."/>
            <person name="Degray S."/>
            <person name="Dodge S."/>
            <person name="Dooley K."/>
            <person name="Dorje P."/>
            <person name="Dorjee K."/>
            <person name="Dorris L."/>
            <person name="Duffey N."/>
            <person name="Dupes A."/>
            <person name="Elkins T."/>
            <person name="Engels R."/>
            <person name="Erickson J."/>
            <person name="Farina A."/>
            <person name="Faro S."/>
            <person name="Ferreira P."/>
            <person name="Fischer H."/>
            <person name="Fitzgerald M."/>
            <person name="Foley K."/>
            <person name="Gage D."/>
            <person name="Galagan J."/>
            <person name="Gearin G."/>
            <person name="Gnerre S."/>
            <person name="Gnirke A."/>
            <person name="Goyette A."/>
            <person name="Graham J."/>
            <person name="Grandbois E."/>
            <person name="Gyaltsen K."/>
            <person name="Hafez N."/>
            <person name="Hagopian D."/>
            <person name="Hagos B."/>
            <person name="Hall J."/>
            <person name="Hatcher B."/>
            <person name="Heller A."/>
            <person name="Higgins H."/>
            <person name="Honan T."/>
            <person name="Horn A."/>
            <person name="Houde N."/>
            <person name="Hughes L."/>
            <person name="Hulme W."/>
            <person name="Husby E."/>
            <person name="Iliev I."/>
            <person name="Jaffe D."/>
            <person name="Jones C."/>
            <person name="Kamal M."/>
            <person name="Kamat A."/>
            <person name="Kamvysselis M."/>
            <person name="Karlsson E."/>
            <person name="Kells C."/>
            <person name="Kieu A."/>
            <person name="Kisner P."/>
            <person name="Kodira C."/>
            <person name="Kulbokas E."/>
            <person name="Labutti K."/>
            <person name="Lama D."/>
            <person name="Landers T."/>
            <person name="Leger J."/>
            <person name="Levine S."/>
            <person name="Lewis D."/>
            <person name="Lewis T."/>
            <person name="Lindblad-toh K."/>
            <person name="Liu X."/>
            <person name="Lokyitsang T."/>
            <person name="Lokyitsang Y."/>
            <person name="Lucien O."/>
            <person name="Lui A."/>
            <person name="Ma L.J."/>
            <person name="Mabbitt R."/>
            <person name="Macdonald J."/>
            <person name="Maclean C."/>
            <person name="Major J."/>
            <person name="Manning J."/>
            <person name="Marabella R."/>
            <person name="Maru K."/>
            <person name="Matthews C."/>
            <person name="Mauceli E."/>
            <person name="Mccarthy M."/>
            <person name="Mcdonough S."/>
            <person name="Mcghee T."/>
            <person name="Meldrim J."/>
            <person name="Meneus L."/>
            <person name="Mesirov J."/>
            <person name="Mihalev A."/>
            <person name="Mihova T."/>
            <person name="Mikkelsen T."/>
            <person name="Mlenga V."/>
            <person name="Moru K."/>
            <person name="Mozes J."/>
            <person name="Mulrain L."/>
            <person name="Munson G."/>
            <person name="Naylor J."/>
            <person name="Newes C."/>
            <person name="Nguyen C."/>
            <person name="Nguyen N."/>
            <person name="Nguyen T."/>
            <person name="Nicol R."/>
            <person name="Nielsen C."/>
            <person name="Nizzari M."/>
            <person name="Norbu C."/>
            <person name="Norbu N."/>
            <person name="O'donnell P."/>
            <person name="Okoawo O."/>
            <person name="O'leary S."/>
            <person name="Omotosho B."/>
            <person name="O'neill K."/>
            <person name="Osman S."/>
            <person name="Parker S."/>
            <person name="Perrin D."/>
            <person name="Phunkhang P."/>
            <person name="Piqani B."/>
            <person name="Purcell S."/>
            <person name="Rachupka T."/>
            <person name="Ramasamy U."/>
            <person name="Rameau R."/>
            <person name="Ray V."/>
            <person name="Raymond C."/>
            <person name="Retta R."/>
            <person name="Richardson S."/>
            <person name="Rise C."/>
            <person name="Rodriguez J."/>
            <person name="Rogers J."/>
            <person name="Rogov P."/>
            <person name="Rutman M."/>
            <person name="Schupbach R."/>
            <person name="Seaman C."/>
            <person name="Settipalli S."/>
            <person name="Sharpe T."/>
            <person name="Sheridan J."/>
            <person name="Sherpa N."/>
            <person name="Shi J."/>
            <person name="Smirnov S."/>
            <person name="Smith C."/>
            <person name="Sougnez C."/>
            <person name="Spencer B."/>
            <person name="Stalker J."/>
            <person name="Stange-thomann N."/>
            <person name="Stavropoulos S."/>
            <person name="Stetson K."/>
            <person name="Stone C."/>
            <person name="Stone S."/>
            <person name="Stubbs M."/>
            <person name="Talamas J."/>
            <person name="Tchuinga P."/>
            <person name="Tenzing P."/>
            <person name="Tesfaye S."/>
            <person name="Theodore J."/>
            <person name="Thoulutsang Y."/>
            <person name="Topham K."/>
            <person name="Towey S."/>
            <person name="Tsamla T."/>
            <person name="Tsomo N."/>
            <person name="Vallee D."/>
            <person name="Vassiliev H."/>
            <person name="Venkataraman V."/>
            <person name="Vinson J."/>
            <person name="Vo A."/>
            <person name="Wade C."/>
            <person name="Wang S."/>
            <person name="Wangchuk T."/>
            <person name="Wangdi T."/>
            <person name="Whittaker C."/>
            <person name="Wilkinson J."/>
            <person name="Wu Y."/>
            <person name="Wyman D."/>
            <person name="Yadav S."/>
            <person name="Yang S."/>
            <person name="Yang X."/>
            <person name="Yeager S."/>
            <person name="Yee E."/>
            <person name="Young G."/>
            <person name="Zainoun J."/>
            <person name="Zembeck L."/>
            <person name="Zimmer A."/>
            <person name="Zody M."/>
            <person name="Lander E."/>
        </authorList>
    </citation>
    <scope>NUCLEOTIDE SEQUENCE [LARGE SCALE GENOMIC DNA]</scope>
</reference>
<name>H2YZM6_CIOSA</name>
<dbReference type="InParanoid" id="H2YZM6"/>
<sequence length="25" mass="2780">MVYLFNGICSRINCLVALHTATNIL</sequence>
<proteinExistence type="predicted"/>
<dbReference type="HOGENOM" id="CLU_3419367_0_0_1"/>
<dbReference type="Ensembl" id="ENSCSAVT00000010918.1">
    <property type="protein sequence ID" value="ENSCSAVP00000010788.1"/>
    <property type="gene ID" value="ENSCSAVG00000006327.1"/>
</dbReference>
<reference evidence="1" key="3">
    <citation type="submission" date="2025-09" db="UniProtKB">
        <authorList>
            <consortium name="Ensembl"/>
        </authorList>
    </citation>
    <scope>IDENTIFICATION</scope>
</reference>
<organism evidence="1 2">
    <name type="scientific">Ciona savignyi</name>
    <name type="common">Pacific transparent sea squirt</name>
    <dbReference type="NCBI Taxonomy" id="51511"/>
    <lineage>
        <taxon>Eukaryota</taxon>
        <taxon>Metazoa</taxon>
        <taxon>Chordata</taxon>
        <taxon>Tunicata</taxon>
        <taxon>Ascidiacea</taxon>
        <taxon>Phlebobranchia</taxon>
        <taxon>Cionidae</taxon>
        <taxon>Ciona</taxon>
    </lineage>
</organism>
<reference evidence="1" key="2">
    <citation type="submission" date="2025-08" db="UniProtKB">
        <authorList>
            <consortium name="Ensembl"/>
        </authorList>
    </citation>
    <scope>IDENTIFICATION</scope>
</reference>
<keyword evidence="2" id="KW-1185">Reference proteome</keyword>